<dbReference type="AlphaFoldDB" id="A0A811KNH7"/>
<reference evidence="1" key="1">
    <citation type="submission" date="2020-09" db="EMBL/GenBank/DDBJ databases">
        <authorList>
            <person name="Kikuchi T."/>
        </authorList>
    </citation>
    <scope>NUCLEOTIDE SEQUENCE</scope>
    <source>
        <strain evidence="1">SH1</strain>
    </source>
</reference>
<comment type="caution">
    <text evidence="1">The sequence shown here is derived from an EMBL/GenBank/DDBJ whole genome shotgun (WGS) entry which is preliminary data.</text>
</comment>
<organism evidence="1 2">
    <name type="scientific">Bursaphelenchus okinawaensis</name>
    <dbReference type="NCBI Taxonomy" id="465554"/>
    <lineage>
        <taxon>Eukaryota</taxon>
        <taxon>Metazoa</taxon>
        <taxon>Ecdysozoa</taxon>
        <taxon>Nematoda</taxon>
        <taxon>Chromadorea</taxon>
        <taxon>Rhabditida</taxon>
        <taxon>Tylenchina</taxon>
        <taxon>Tylenchomorpha</taxon>
        <taxon>Aphelenchoidea</taxon>
        <taxon>Aphelenchoididae</taxon>
        <taxon>Bursaphelenchus</taxon>
    </lineage>
</organism>
<sequence>MLVLPTAVNVEHPSNIKSPILNIFSVPLAGDLLRPEHVNIDFEQNLIRGGSVCFSEKAVQDACKRLNLNFIVRAHQAWVAP</sequence>
<gene>
    <name evidence="1" type="ORF">BOKJ2_LOCUS7029</name>
</gene>
<dbReference type="Proteomes" id="UP000614601">
    <property type="component" value="Unassembled WGS sequence"/>
</dbReference>
<dbReference type="Gene3D" id="3.60.21.10">
    <property type="match status" value="1"/>
</dbReference>
<keyword evidence="2" id="KW-1185">Reference proteome</keyword>
<dbReference type="Proteomes" id="UP000783686">
    <property type="component" value="Unassembled WGS sequence"/>
</dbReference>
<dbReference type="EMBL" id="CAJFCW020000003">
    <property type="protein sequence ID" value="CAG9107547.1"/>
    <property type="molecule type" value="Genomic_DNA"/>
</dbReference>
<accession>A0A811KNH7</accession>
<name>A0A811KNH7_9BILA</name>
<dbReference type="EMBL" id="CAJFDH010000003">
    <property type="protein sequence ID" value="CAD5217321.1"/>
    <property type="molecule type" value="Genomic_DNA"/>
</dbReference>
<dbReference type="SUPFAM" id="SSF56300">
    <property type="entry name" value="Metallo-dependent phosphatases"/>
    <property type="match status" value="1"/>
</dbReference>
<evidence type="ECO:0000313" key="1">
    <source>
        <dbReference type="EMBL" id="CAD5217321.1"/>
    </source>
</evidence>
<dbReference type="InterPro" id="IPR029052">
    <property type="entry name" value="Metallo-depent_PP-like"/>
</dbReference>
<evidence type="ECO:0000313" key="2">
    <source>
        <dbReference type="Proteomes" id="UP000614601"/>
    </source>
</evidence>
<proteinExistence type="predicted"/>
<protein>
    <submittedName>
        <fullName evidence="1">Uncharacterized protein</fullName>
    </submittedName>
</protein>